<feature type="non-terminal residue" evidence="1">
    <location>
        <position position="1"/>
    </location>
</feature>
<accession>A0A699X325</accession>
<protein>
    <submittedName>
        <fullName evidence="1">Uncharacterized protein</fullName>
    </submittedName>
</protein>
<reference evidence="1" key="1">
    <citation type="journal article" date="2019" name="Sci. Rep.">
        <title>Draft genome of Tanacetum cinerariifolium, the natural source of mosquito coil.</title>
        <authorList>
            <person name="Yamashiro T."/>
            <person name="Shiraishi A."/>
            <person name="Satake H."/>
            <person name="Nakayama K."/>
        </authorList>
    </citation>
    <scope>NUCLEOTIDE SEQUENCE</scope>
</reference>
<organism evidence="1">
    <name type="scientific">Tanacetum cinerariifolium</name>
    <name type="common">Dalmatian daisy</name>
    <name type="synonym">Chrysanthemum cinerariifolium</name>
    <dbReference type="NCBI Taxonomy" id="118510"/>
    <lineage>
        <taxon>Eukaryota</taxon>
        <taxon>Viridiplantae</taxon>
        <taxon>Streptophyta</taxon>
        <taxon>Embryophyta</taxon>
        <taxon>Tracheophyta</taxon>
        <taxon>Spermatophyta</taxon>
        <taxon>Magnoliopsida</taxon>
        <taxon>eudicotyledons</taxon>
        <taxon>Gunneridae</taxon>
        <taxon>Pentapetalae</taxon>
        <taxon>asterids</taxon>
        <taxon>campanulids</taxon>
        <taxon>Asterales</taxon>
        <taxon>Asteraceae</taxon>
        <taxon>Asteroideae</taxon>
        <taxon>Anthemideae</taxon>
        <taxon>Anthemidinae</taxon>
        <taxon>Tanacetum</taxon>
    </lineage>
</organism>
<gene>
    <name evidence="1" type="ORF">Tci_926164</name>
</gene>
<proteinExistence type="predicted"/>
<evidence type="ECO:0000313" key="1">
    <source>
        <dbReference type="EMBL" id="GFD54195.1"/>
    </source>
</evidence>
<name>A0A699X325_TANCI</name>
<dbReference type="AlphaFoldDB" id="A0A699X325"/>
<sequence>VHGQAQVIDQELQTPLDDLAVGELHAARCDEAQAAGREVFDTHQRCVWLAIEQAQFGWNLDPGVLALGFGFMDDVRIHGCIHGGNS</sequence>
<dbReference type="EMBL" id="BKCJ011803088">
    <property type="protein sequence ID" value="GFD54195.1"/>
    <property type="molecule type" value="Genomic_DNA"/>
</dbReference>
<comment type="caution">
    <text evidence="1">The sequence shown here is derived from an EMBL/GenBank/DDBJ whole genome shotgun (WGS) entry which is preliminary data.</text>
</comment>